<sequence length="314" mass="33672">MENQNSNNPDSNAPAAVISVSPIVLSAPGRGEDLQIRVSAPITGQQLPVIVFAHGYGSSLDGYAPLVNFWAARGFVVIQPTFLDSRTLALSADDPRTASIWRFRVEDVKRILDNLTSIEASVPGLIGRLDTSRIAAVGHSFGAQTTGMLLGARIIGSDGALGEDLSDSRIKVGVLLTPAGKGGADLSHFAAEHYPFMNPGYAEMTKPTLVVAGDNDISPLTVRGWDWFTDAYTLSPGANWLVTLFGGEHLLGGISGYLVTETSDENPERVAAVQELTWAYLRSALYTKDDAWINARTEFLENAKPLGKIQGKFI</sequence>
<protein>
    <submittedName>
        <fullName evidence="4">Alpha/beta fold hydrolase</fullName>
    </submittedName>
</protein>
<proteinExistence type="predicted"/>
<dbReference type="PANTHER" id="PTHR10272">
    <property type="entry name" value="PLATELET-ACTIVATING FACTOR ACETYLHYDROLASE"/>
    <property type="match status" value="1"/>
</dbReference>
<dbReference type="InterPro" id="IPR029058">
    <property type="entry name" value="AB_hydrolase_fold"/>
</dbReference>
<keyword evidence="5" id="KW-1185">Reference proteome</keyword>
<dbReference type="RefSeq" id="WP_131956884.1">
    <property type="nucleotide sequence ID" value="NZ_SMFL01000002.1"/>
</dbReference>
<evidence type="ECO:0000313" key="4">
    <source>
        <dbReference type="EMBL" id="TDE17120.1"/>
    </source>
</evidence>
<name>A0A4R5DXE4_9BACT</name>
<dbReference type="GO" id="GO:0016042">
    <property type="term" value="P:lipid catabolic process"/>
    <property type="evidence" value="ECO:0007669"/>
    <property type="project" value="UniProtKB-KW"/>
</dbReference>
<accession>A0A4R5DXE4</accession>
<evidence type="ECO:0000256" key="2">
    <source>
        <dbReference type="ARBA" id="ARBA00022963"/>
    </source>
</evidence>
<keyword evidence="2" id="KW-0442">Lipid degradation</keyword>
<organism evidence="4 5">
    <name type="scientific">Dyadobacter psychrotolerans</name>
    <dbReference type="NCBI Taxonomy" id="2541721"/>
    <lineage>
        <taxon>Bacteria</taxon>
        <taxon>Pseudomonadati</taxon>
        <taxon>Bacteroidota</taxon>
        <taxon>Cytophagia</taxon>
        <taxon>Cytophagales</taxon>
        <taxon>Spirosomataceae</taxon>
        <taxon>Dyadobacter</taxon>
    </lineage>
</organism>
<evidence type="ECO:0000256" key="1">
    <source>
        <dbReference type="ARBA" id="ARBA00022801"/>
    </source>
</evidence>
<dbReference type="OrthoDB" id="192696at2"/>
<keyword evidence="1 4" id="KW-0378">Hydrolase</keyword>
<dbReference type="InterPro" id="IPR017395">
    <property type="entry name" value="Chlorophyllase-like"/>
</dbReference>
<dbReference type="PANTHER" id="PTHR10272:SF0">
    <property type="entry name" value="PLATELET-ACTIVATING FACTOR ACETYLHYDROLASE"/>
    <property type="match status" value="1"/>
</dbReference>
<dbReference type="GO" id="GO:0003847">
    <property type="term" value="F:1-alkyl-2-acetylglycerophosphocholine esterase activity"/>
    <property type="evidence" value="ECO:0007669"/>
    <property type="project" value="TreeGrafter"/>
</dbReference>
<evidence type="ECO:0000256" key="3">
    <source>
        <dbReference type="ARBA" id="ARBA00023098"/>
    </source>
</evidence>
<comment type="caution">
    <text evidence="4">The sequence shown here is derived from an EMBL/GenBank/DDBJ whole genome shotgun (WGS) entry which is preliminary data.</text>
</comment>
<dbReference type="SUPFAM" id="SSF53474">
    <property type="entry name" value="alpha/beta-Hydrolases"/>
    <property type="match status" value="1"/>
</dbReference>
<reference evidence="4 5" key="1">
    <citation type="submission" date="2019-03" db="EMBL/GenBank/DDBJ databases">
        <title>Dyadobacter AR-3-6 sp. nov., isolated from arctic soil.</title>
        <authorList>
            <person name="Chaudhary D.K."/>
        </authorList>
    </citation>
    <scope>NUCLEOTIDE SEQUENCE [LARGE SCALE GENOMIC DNA]</scope>
    <source>
        <strain evidence="4 5">AR-3-6</strain>
    </source>
</reference>
<dbReference type="AlphaFoldDB" id="A0A4R5DXE4"/>
<gene>
    <name evidence="4" type="ORF">E0F88_04245</name>
</gene>
<keyword evidence="3" id="KW-0443">Lipid metabolism</keyword>
<dbReference type="Gene3D" id="3.40.50.1820">
    <property type="entry name" value="alpha/beta hydrolase"/>
    <property type="match status" value="1"/>
</dbReference>
<dbReference type="Pfam" id="PF07224">
    <property type="entry name" value="Chlorophyllase"/>
    <property type="match status" value="1"/>
</dbReference>
<evidence type="ECO:0000313" key="5">
    <source>
        <dbReference type="Proteomes" id="UP000294850"/>
    </source>
</evidence>
<dbReference type="EMBL" id="SMFL01000002">
    <property type="protein sequence ID" value="TDE17120.1"/>
    <property type="molecule type" value="Genomic_DNA"/>
</dbReference>
<dbReference type="Proteomes" id="UP000294850">
    <property type="component" value="Unassembled WGS sequence"/>
</dbReference>